<evidence type="ECO:0000313" key="3">
    <source>
        <dbReference type="Proteomes" id="UP000216991"/>
    </source>
</evidence>
<dbReference type="PROSITE" id="PS51318">
    <property type="entry name" value="TAT"/>
    <property type="match status" value="1"/>
</dbReference>
<evidence type="ECO:0000313" key="2">
    <source>
        <dbReference type="EMBL" id="OYQ24303.1"/>
    </source>
</evidence>
<keyword evidence="1" id="KW-0732">Signal</keyword>
<reference evidence="2 3" key="1">
    <citation type="submission" date="2017-07" db="EMBL/GenBank/DDBJ databases">
        <title>Sandarakinorhabdus cyanobacteriorum sp. nov., a novel bacterium isolated from cyanobacterial aggregates in a eutrophic lake.</title>
        <authorList>
            <person name="Cai H."/>
        </authorList>
    </citation>
    <scope>NUCLEOTIDE SEQUENCE [LARGE SCALE GENOMIC DNA]</scope>
    <source>
        <strain evidence="2 3">TH057</strain>
    </source>
</reference>
<name>A0A255Y572_9SPHN</name>
<dbReference type="Proteomes" id="UP000216991">
    <property type="component" value="Unassembled WGS sequence"/>
</dbReference>
<dbReference type="OrthoDB" id="7391556at2"/>
<comment type="caution">
    <text evidence="2">The sequence shown here is derived from an EMBL/GenBank/DDBJ whole genome shotgun (WGS) entry which is preliminary data.</text>
</comment>
<dbReference type="AlphaFoldDB" id="A0A255Y572"/>
<dbReference type="RefSeq" id="WP_094475110.1">
    <property type="nucleotide sequence ID" value="NZ_NOXT01000125.1"/>
</dbReference>
<organism evidence="2 3">
    <name type="scientific">Sandarakinorhabdus cyanobacteriorum</name>
    <dbReference type="NCBI Taxonomy" id="1981098"/>
    <lineage>
        <taxon>Bacteria</taxon>
        <taxon>Pseudomonadati</taxon>
        <taxon>Pseudomonadota</taxon>
        <taxon>Alphaproteobacteria</taxon>
        <taxon>Sphingomonadales</taxon>
        <taxon>Sphingosinicellaceae</taxon>
        <taxon>Sandarakinorhabdus</taxon>
    </lineage>
</organism>
<evidence type="ECO:0000256" key="1">
    <source>
        <dbReference type="SAM" id="SignalP"/>
    </source>
</evidence>
<protein>
    <submittedName>
        <fullName evidence="2">Uncharacterized protein</fullName>
    </submittedName>
</protein>
<dbReference type="InterPro" id="IPR006311">
    <property type="entry name" value="TAT_signal"/>
</dbReference>
<feature type="signal peptide" evidence="1">
    <location>
        <begin position="1"/>
        <end position="22"/>
    </location>
</feature>
<keyword evidence="3" id="KW-1185">Reference proteome</keyword>
<sequence length="138" mass="14697">MTPDRRGLLTALALGLAAPAIAVPAGVAVEEWTFLKASTADPAPLLRFLEANWLVMDRLAVAQGLFAHARLYRADPADGASWDVVMIVGYRTPAGYEGVRAAFEAIRAAHRPVQPDGQPLAALGRIVESRRVQLVASA</sequence>
<gene>
    <name evidence="2" type="ORF">CHU93_15805</name>
</gene>
<dbReference type="EMBL" id="NOXT01000125">
    <property type="protein sequence ID" value="OYQ24303.1"/>
    <property type="molecule type" value="Genomic_DNA"/>
</dbReference>
<proteinExistence type="predicted"/>
<accession>A0A255Y572</accession>
<feature type="chain" id="PRO_5013078432" evidence="1">
    <location>
        <begin position="23"/>
        <end position="138"/>
    </location>
</feature>